<organism evidence="2">
    <name type="scientific">uncultured Caudovirales phage</name>
    <dbReference type="NCBI Taxonomy" id="2100421"/>
    <lineage>
        <taxon>Viruses</taxon>
        <taxon>Duplodnaviria</taxon>
        <taxon>Heunggongvirae</taxon>
        <taxon>Uroviricota</taxon>
        <taxon>Caudoviricetes</taxon>
        <taxon>Peduoviridae</taxon>
        <taxon>Maltschvirus</taxon>
        <taxon>Maltschvirus maltsch</taxon>
    </lineage>
</organism>
<sequence>MDDVKLSDAMPILMLRDSNIRAEQKVQIEELHTLLAEARQEAHDWKERMTFYKNESDSNERKIITDQMIIEFLSKQIPNVDALLLQFMRNEYADLLGATI</sequence>
<evidence type="ECO:0000313" key="2">
    <source>
        <dbReference type="EMBL" id="CAB4189968.1"/>
    </source>
</evidence>
<dbReference type="EMBL" id="LR797151">
    <property type="protein sequence ID" value="CAB4189968.1"/>
    <property type="molecule type" value="Genomic_DNA"/>
</dbReference>
<protein>
    <submittedName>
        <fullName evidence="2">Uncharacterized protein</fullName>
    </submittedName>
</protein>
<proteinExistence type="predicted"/>
<keyword evidence="1" id="KW-0175">Coiled coil</keyword>
<accession>A0A6J5R8E9</accession>
<reference evidence="2" key="1">
    <citation type="submission" date="2020-05" db="EMBL/GenBank/DDBJ databases">
        <authorList>
            <person name="Chiriac C."/>
            <person name="Salcher M."/>
            <person name="Ghai R."/>
            <person name="Kavagutti S V."/>
        </authorList>
    </citation>
    <scope>NUCLEOTIDE SEQUENCE</scope>
</reference>
<evidence type="ECO:0000256" key="1">
    <source>
        <dbReference type="SAM" id="Coils"/>
    </source>
</evidence>
<feature type="coiled-coil region" evidence="1">
    <location>
        <begin position="21"/>
        <end position="55"/>
    </location>
</feature>
<gene>
    <name evidence="2" type="ORF">UFOVP1192_25</name>
</gene>
<name>A0A6J5R8E9_9CAUD</name>